<dbReference type="EMBL" id="RZUL01000002">
    <property type="protein sequence ID" value="RVT42434.1"/>
    <property type="molecule type" value="Genomic_DNA"/>
</dbReference>
<dbReference type="Proteomes" id="UP000282977">
    <property type="component" value="Unassembled WGS sequence"/>
</dbReference>
<protein>
    <submittedName>
        <fullName evidence="1">Uncharacterized protein</fullName>
    </submittedName>
</protein>
<name>A0A437JAC9_9SPHN</name>
<gene>
    <name evidence="1" type="ORF">ENE74_07600</name>
</gene>
<keyword evidence="2" id="KW-1185">Reference proteome</keyword>
<sequence length="74" mass="8044">MFATVAALVFALGFALAIGVIAWMFTHYSEKIVAALLVEPMPQTVRVYHVSITRRRATPANATRPSPMRTALAA</sequence>
<dbReference type="OrthoDB" id="7478574at2"/>
<evidence type="ECO:0000313" key="1">
    <source>
        <dbReference type="EMBL" id="RVT42434.1"/>
    </source>
</evidence>
<accession>A0A437JAC9</accession>
<proteinExistence type="predicted"/>
<organism evidence="1 2">
    <name type="scientific">Sphingobium algorifonticola</name>
    <dbReference type="NCBI Taxonomy" id="2008318"/>
    <lineage>
        <taxon>Bacteria</taxon>
        <taxon>Pseudomonadati</taxon>
        <taxon>Pseudomonadota</taxon>
        <taxon>Alphaproteobacteria</taxon>
        <taxon>Sphingomonadales</taxon>
        <taxon>Sphingomonadaceae</taxon>
        <taxon>Sphingobium</taxon>
    </lineage>
</organism>
<evidence type="ECO:0000313" key="2">
    <source>
        <dbReference type="Proteomes" id="UP000282977"/>
    </source>
</evidence>
<dbReference type="AlphaFoldDB" id="A0A437JAC9"/>
<reference evidence="1 2" key="1">
    <citation type="submission" date="2019-01" db="EMBL/GenBank/DDBJ databases">
        <authorList>
            <person name="Chen W.-M."/>
        </authorList>
    </citation>
    <scope>NUCLEOTIDE SEQUENCE [LARGE SCALE GENOMIC DNA]</scope>
    <source>
        <strain evidence="1 2">TLA-22</strain>
    </source>
</reference>
<comment type="caution">
    <text evidence="1">The sequence shown here is derived from an EMBL/GenBank/DDBJ whole genome shotgun (WGS) entry which is preliminary data.</text>
</comment>